<dbReference type="InterPro" id="IPR038530">
    <property type="entry name" value="NiFe-hyd_HybE_sf"/>
</dbReference>
<keyword evidence="3" id="KW-1185">Reference proteome</keyword>
<reference evidence="2 3" key="1">
    <citation type="submission" date="2018-10" db="EMBL/GenBank/DDBJ databases">
        <title>Genomic Encyclopedia of Type Strains, Phase IV (KMG-IV): sequencing the most valuable type-strain genomes for metagenomic binning, comparative biology and taxonomic classification.</title>
        <authorList>
            <person name="Goeker M."/>
        </authorList>
    </citation>
    <scope>NUCLEOTIDE SEQUENCE [LARGE SCALE GENOMIC DNA]</scope>
    <source>
        <strain evidence="2 3">DSM 26916</strain>
    </source>
</reference>
<dbReference type="Proteomes" id="UP000268908">
    <property type="component" value="Unassembled WGS sequence"/>
</dbReference>
<dbReference type="NCBIfam" id="TIGR03993">
    <property type="entry name" value="hydrog_HybE"/>
    <property type="match status" value="1"/>
</dbReference>
<dbReference type="AlphaFoldDB" id="A0A497X876"/>
<keyword evidence="1" id="KW-0472">Membrane</keyword>
<sequence length="160" mass="17512">MLLIHERDPAALVASAYRRIERERMAGLPVHNEELAVETVGFQRWADHWLGIVIAPWCMSLLLLPGSAGTWIAATENARIFHRFPAGDFAFLGSEEPEIGEYQSCALFSPMSQFASQSDAVLTAHAALLALIRAPEEPASQLAQKALSSPARRKFLTGNA</sequence>
<evidence type="ECO:0000256" key="1">
    <source>
        <dbReference type="SAM" id="Phobius"/>
    </source>
</evidence>
<evidence type="ECO:0000313" key="3">
    <source>
        <dbReference type="Proteomes" id="UP000268908"/>
    </source>
</evidence>
<keyword evidence="1" id="KW-1133">Transmembrane helix</keyword>
<keyword evidence="1" id="KW-0812">Transmembrane</keyword>
<dbReference type="Gene3D" id="3.30.1460.40">
    <property type="entry name" value="[NiFe]-hydrogenase assembly chaperone, HybE"/>
    <property type="match status" value="1"/>
</dbReference>
<dbReference type="Pfam" id="PF11939">
    <property type="entry name" value="NiFe-hyd_HybE"/>
    <property type="match status" value="1"/>
</dbReference>
<dbReference type="EMBL" id="RCCI01000009">
    <property type="protein sequence ID" value="RLJ61647.1"/>
    <property type="molecule type" value="Genomic_DNA"/>
</dbReference>
<accession>A0A497X876</accession>
<comment type="caution">
    <text evidence="2">The sequence shown here is derived from an EMBL/GenBank/DDBJ whole genome shotgun (WGS) entry which is preliminary data.</text>
</comment>
<feature type="transmembrane region" description="Helical" evidence="1">
    <location>
        <begin position="49"/>
        <end position="74"/>
    </location>
</feature>
<protein>
    <submittedName>
        <fullName evidence="2">[NiFe] hydrogenase assembly HybE family chaperone</fullName>
    </submittedName>
</protein>
<proteinExistence type="predicted"/>
<organism evidence="2 3">
    <name type="scientific">Sulfurisoma sediminicola</name>
    <dbReference type="NCBI Taxonomy" id="1381557"/>
    <lineage>
        <taxon>Bacteria</taxon>
        <taxon>Pseudomonadati</taxon>
        <taxon>Pseudomonadota</taxon>
        <taxon>Betaproteobacteria</taxon>
        <taxon>Nitrosomonadales</taxon>
        <taxon>Sterolibacteriaceae</taxon>
        <taxon>Sulfurisoma</taxon>
    </lineage>
</organism>
<name>A0A497X876_9PROT</name>
<dbReference type="RefSeq" id="WP_121243339.1">
    <property type="nucleotide sequence ID" value="NZ_BHVV01000004.1"/>
</dbReference>
<gene>
    <name evidence="2" type="ORF">DFR35_2851</name>
</gene>
<dbReference type="InterPro" id="IPR023994">
    <property type="entry name" value="NiFe-hyd_HybE"/>
</dbReference>
<evidence type="ECO:0000313" key="2">
    <source>
        <dbReference type="EMBL" id="RLJ61647.1"/>
    </source>
</evidence>